<dbReference type="Gene3D" id="3.40.50.150">
    <property type="entry name" value="Vaccinia Virus protein VP39"/>
    <property type="match status" value="1"/>
</dbReference>
<reference evidence="11 12" key="1">
    <citation type="submission" date="2011-04" db="EMBL/GenBank/DDBJ databases">
        <title>The complete genome of Thermodesulfobium narugense DSM 14796.</title>
        <authorList>
            <consortium name="US DOE Joint Genome Institute (JGI-PGF)"/>
            <person name="Lucas S."/>
            <person name="Han J."/>
            <person name="Lapidus A."/>
            <person name="Bruce D."/>
            <person name="Goodwin L."/>
            <person name="Pitluck S."/>
            <person name="Peters L."/>
            <person name="Kyrpides N."/>
            <person name="Mavromatis K."/>
            <person name="Pagani I."/>
            <person name="Ivanova N."/>
            <person name="Ovchinnikova G."/>
            <person name="Zhang X."/>
            <person name="Saunders L."/>
            <person name="Detter J.C."/>
            <person name="Tapia R."/>
            <person name="Han C."/>
            <person name="Land M."/>
            <person name="Hauser L."/>
            <person name="Markowitz V."/>
            <person name="Cheng J.-F."/>
            <person name="Hugenholtz P."/>
            <person name="Woyke T."/>
            <person name="Wu D."/>
            <person name="Spring S."/>
            <person name="Schroeder M."/>
            <person name="Brambilla E."/>
            <person name="Klenk H.-P."/>
            <person name="Eisen J.A."/>
        </authorList>
    </citation>
    <scope>NUCLEOTIDE SEQUENCE [LARGE SCALE GENOMIC DNA]</scope>
    <source>
        <strain evidence="11 12">DSM 14796</strain>
    </source>
</reference>
<dbReference type="SUPFAM" id="SSF53335">
    <property type="entry name" value="S-adenosyl-L-methionine-dependent methyltransferases"/>
    <property type="match status" value="1"/>
</dbReference>
<dbReference type="OrthoDB" id="9814572at2"/>
<dbReference type="PANTHER" id="PTHR33841:SF1">
    <property type="entry name" value="DNA METHYLTRANSFERASE A"/>
    <property type="match status" value="1"/>
</dbReference>
<protein>
    <recommendedName>
        <fullName evidence="1">site-specific DNA-methyltransferase (adenine-specific)</fullName>
        <ecNumber evidence="1">2.1.1.72</ecNumber>
    </recommendedName>
</protein>
<organism evidence="11 12">
    <name type="scientific">Thermodesulfobium narugense DSM 14796</name>
    <dbReference type="NCBI Taxonomy" id="747365"/>
    <lineage>
        <taxon>Bacteria</taxon>
        <taxon>Pseudomonadati</taxon>
        <taxon>Thermodesulfobiota</taxon>
        <taxon>Thermodesulfobiia</taxon>
        <taxon>Thermodesulfobiales</taxon>
        <taxon>Thermodesulfobiaceae</taxon>
        <taxon>Thermodesulfobium</taxon>
    </lineage>
</organism>
<dbReference type="PRINTS" id="PR00507">
    <property type="entry name" value="N12N6MTFRASE"/>
</dbReference>
<dbReference type="GO" id="GO:0009307">
    <property type="term" value="P:DNA restriction-modification system"/>
    <property type="evidence" value="ECO:0007669"/>
    <property type="project" value="UniProtKB-KW"/>
</dbReference>
<evidence type="ECO:0000256" key="4">
    <source>
        <dbReference type="ARBA" id="ARBA00022691"/>
    </source>
</evidence>
<dbReference type="PROSITE" id="PS00092">
    <property type="entry name" value="N6_MTASE"/>
    <property type="match status" value="1"/>
</dbReference>
<keyword evidence="5" id="KW-0680">Restriction system</keyword>
<keyword evidence="3" id="KW-0808">Transferase</keyword>
<dbReference type="InterPro" id="IPR029063">
    <property type="entry name" value="SAM-dependent_MTases_sf"/>
</dbReference>
<evidence type="ECO:0000259" key="9">
    <source>
        <dbReference type="Pfam" id="PF07669"/>
    </source>
</evidence>
<name>M1E8Y0_9BACT</name>
<evidence type="ECO:0000256" key="1">
    <source>
        <dbReference type="ARBA" id="ARBA00011900"/>
    </source>
</evidence>
<evidence type="ECO:0000256" key="5">
    <source>
        <dbReference type="ARBA" id="ARBA00022747"/>
    </source>
</evidence>
<dbReference type="KEGG" id="tnr:Thena_1098"/>
<keyword evidence="2" id="KW-0489">Methyltransferase</keyword>
<evidence type="ECO:0000256" key="2">
    <source>
        <dbReference type="ARBA" id="ARBA00022603"/>
    </source>
</evidence>
<feature type="domain" description="TaqI-like C-terminal specificity" evidence="10">
    <location>
        <begin position="910"/>
        <end position="1039"/>
    </location>
</feature>
<dbReference type="AlphaFoldDB" id="M1E8Y0"/>
<feature type="coiled-coil region" evidence="8">
    <location>
        <begin position="534"/>
        <end position="561"/>
    </location>
</feature>
<feature type="coiled-coil region" evidence="8">
    <location>
        <begin position="644"/>
        <end position="694"/>
    </location>
</feature>
<gene>
    <name evidence="11" type="ORF">Thena_1098</name>
</gene>
<evidence type="ECO:0000256" key="8">
    <source>
        <dbReference type="SAM" id="Coils"/>
    </source>
</evidence>
<dbReference type="InterPro" id="IPR002052">
    <property type="entry name" value="DNA_methylase_N6_adenine_CS"/>
</dbReference>
<dbReference type="EC" id="2.1.1.72" evidence="1"/>
<evidence type="ECO:0000256" key="3">
    <source>
        <dbReference type="ARBA" id="ARBA00022679"/>
    </source>
</evidence>
<keyword evidence="12" id="KW-1185">Reference proteome</keyword>
<dbReference type="RefSeq" id="WP_013756446.1">
    <property type="nucleotide sequence ID" value="NC_015499.1"/>
</dbReference>
<dbReference type="InterPro" id="IPR050953">
    <property type="entry name" value="N4_N6_ade-DNA_methylase"/>
</dbReference>
<dbReference type="eggNOG" id="COG1002">
    <property type="taxonomic scope" value="Bacteria"/>
</dbReference>
<dbReference type="EMBL" id="CP002690">
    <property type="protein sequence ID" value="AEE14724.1"/>
    <property type="molecule type" value="Genomic_DNA"/>
</dbReference>
<dbReference type="InterPro" id="IPR011639">
    <property type="entry name" value="MethylTrfase_TaqI-like_dom"/>
</dbReference>
<evidence type="ECO:0000256" key="6">
    <source>
        <dbReference type="ARBA" id="ARBA00023125"/>
    </source>
</evidence>
<dbReference type="Pfam" id="PF12950">
    <property type="entry name" value="TaqI_C"/>
    <property type="match status" value="1"/>
</dbReference>
<feature type="domain" description="Type II methyltransferase M.TaqI-like" evidence="9">
    <location>
        <begin position="582"/>
        <end position="814"/>
    </location>
</feature>
<dbReference type="Pfam" id="PF07669">
    <property type="entry name" value="Eco57I"/>
    <property type="match status" value="1"/>
</dbReference>
<proteinExistence type="predicted"/>
<dbReference type="STRING" id="747365.Thena_1098"/>
<sequence>MSQIIDELINNFSDEMLINLLEINSSFKPEKKELYYEGYDRFKNLRYLGSIEFEDMNRLGLFSIKVNKELNERSGKKEQYKLGKQIIEDHNLDLAIFAFYDEQGSFRLSLIYKEYAGTKSRLSSYKRFTFYVNKKLTNKTFKDQIGKCNFSSFEEIKSAFSVEPVTKAFYDEIQTWYFNAMDKIYFPEDFKFSDNLEKDKEIRNSTSLIRLITRVIFIWFLKEKFLVPEILFSEKELKNIVKDFLKNKSSNNYYNAILQNLFFATLNCEPSQRDFTKNEGFLINRSDYGVKTLYRYPDKFLIGKDEVLKLFSTVPFLNGGLFDCLDKENEDKKVIYLDGFSRNKDKQAKIPDYLFFQPEEVKIDISNYIQGGNKKSTRGLFDILKSYNFTIDENTPFDQEIALDPELLGKVFENLLAAYNPETSTTARKATGSYYTPREIVDYMVEESLFHHFLNILGLSDENTEKLRNLLSYSSEGNPFNESDTNRLIDSIFNLKVLDPACGSGAFPMGILHRLTFILGKLDPDNKYWYDLVYNRAVNESEEISNNMDESEKEIMLKELNESFDKSFADPDYARKLYLIENCIYGVDIQPIAIQISKLRFFISLVIDQKVDKNRPNSGIKALPNLETKFIAANSLIGINKPQNLLYTDDIEKIEEELKKLRHRMFRTHTRTAKMRLQDKYKKLRKQLLDELKRNNFSIEDSEKIANFDIFDQNSSADWFDPEWMFGVIDGFDIVIGNPPYGVNVSKIDLSKYKYSDSKNNSASLFIEFSFKIIKSNGVVTYIVPKSLAYSDGWSKTREFLIIKNRLNSIIDVSKAFEHVKLEQVIICYSKFQQKQYNILTGEGWFDCIKKTGEIESSFALSLDILPIYINNAKKNILEKIKDKTLLLGQISETCRGMPFQKKINEYGIPILRGRNIGKYSIYGNLDFIAISKDELSRPKLKKLLEKTPKILSQNIVAHIMNPVDKVLIMATIDFDGNLTLDTVMNTYIKDEFKNIFSYSYILGILNSKLSEWFYYWFVYNRAIRTMHFDKYYIGKLPIKQIDKSNQNIVSEIESKVEDILNIKQKDSGSDTSQLKNEIDNLVYRLYDLKEEEIEIIEKGTS</sequence>
<evidence type="ECO:0000256" key="7">
    <source>
        <dbReference type="ARBA" id="ARBA00047942"/>
    </source>
</evidence>
<keyword evidence="6" id="KW-0238">DNA-binding</keyword>
<comment type="catalytic activity">
    <reaction evidence="7">
        <text>a 2'-deoxyadenosine in DNA + S-adenosyl-L-methionine = an N(6)-methyl-2'-deoxyadenosine in DNA + S-adenosyl-L-homocysteine + H(+)</text>
        <dbReference type="Rhea" id="RHEA:15197"/>
        <dbReference type="Rhea" id="RHEA-COMP:12418"/>
        <dbReference type="Rhea" id="RHEA-COMP:12419"/>
        <dbReference type="ChEBI" id="CHEBI:15378"/>
        <dbReference type="ChEBI" id="CHEBI:57856"/>
        <dbReference type="ChEBI" id="CHEBI:59789"/>
        <dbReference type="ChEBI" id="CHEBI:90615"/>
        <dbReference type="ChEBI" id="CHEBI:90616"/>
        <dbReference type="EC" id="2.1.1.72"/>
    </reaction>
</comment>
<dbReference type="PANTHER" id="PTHR33841">
    <property type="entry name" value="DNA METHYLTRANSFERASE YEEA-RELATED"/>
    <property type="match status" value="1"/>
</dbReference>
<dbReference type="GO" id="GO:0009007">
    <property type="term" value="F:site-specific DNA-methyltransferase (adenine-specific) activity"/>
    <property type="evidence" value="ECO:0007669"/>
    <property type="project" value="UniProtKB-EC"/>
</dbReference>
<keyword evidence="4" id="KW-0949">S-adenosyl-L-methionine</keyword>
<keyword evidence="8" id="KW-0175">Coiled coil</keyword>
<dbReference type="GO" id="GO:0032259">
    <property type="term" value="P:methylation"/>
    <property type="evidence" value="ECO:0007669"/>
    <property type="project" value="UniProtKB-KW"/>
</dbReference>
<dbReference type="REBASE" id="35626">
    <property type="entry name" value="Tna14796ORF1098P"/>
</dbReference>
<evidence type="ECO:0000313" key="12">
    <source>
        <dbReference type="Proteomes" id="UP000011765"/>
    </source>
</evidence>
<evidence type="ECO:0000259" key="10">
    <source>
        <dbReference type="Pfam" id="PF12950"/>
    </source>
</evidence>
<dbReference type="HOGENOM" id="CLU_002539_1_0_9"/>
<dbReference type="GO" id="GO:0003677">
    <property type="term" value="F:DNA binding"/>
    <property type="evidence" value="ECO:0007669"/>
    <property type="project" value="UniProtKB-KW"/>
</dbReference>
<dbReference type="Proteomes" id="UP000011765">
    <property type="component" value="Chromosome"/>
</dbReference>
<accession>M1E8Y0</accession>
<evidence type="ECO:0000313" key="11">
    <source>
        <dbReference type="EMBL" id="AEE14724.1"/>
    </source>
</evidence>
<dbReference type="eggNOG" id="COG0827">
    <property type="taxonomic scope" value="Bacteria"/>
</dbReference>
<dbReference type="InterPro" id="IPR025931">
    <property type="entry name" value="TaqI_C"/>
</dbReference>